<sequence length="130" mass="14885">MGNNDKNSVNNVDTSSPIFKKILNQLDLRIKAVMDKVYDNKDFQSGDITLKITLGTVSNTKEFVVMKEGRLINKEYEYRSLDIKHAITTTLKQTDKTDGEYKGEKELIKNSDGDFIEVPIKDGQMNMFDR</sequence>
<evidence type="ECO:0000313" key="1">
    <source>
        <dbReference type="EMBL" id="MFL0198310.1"/>
    </source>
</evidence>
<organism evidence="1 2">
    <name type="scientific">Candidatus Clostridium eludens</name>
    <dbReference type="NCBI Taxonomy" id="3381663"/>
    <lineage>
        <taxon>Bacteria</taxon>
        <taxon>Bacillati</taxon>
        <taxon>Bacillota</taxon>
        <taxon>Clostridia</taxon>
        <taxon>Eubacteriales</taxon>
        <taxon>Clostridiaceae</taxon>
        <taxon>Clostridium</taxon>
    </lineage>
</organism>
<keyword evidence="2" id="KW-1185">Reference proteome</keyword>
<gene>
    <name evidence="1" type="ORF">ACJDU8_22500</name>
</gene>
<evidence type="ECO:0000313" key="2">
    <source>
        <dbReference type="Proteomes" id="UP001623660"/>
    </source>
</evidence>
<reference evidence="1 2" key="1">
    <citation type="submission" date="2024-11" db="EMBL/GenBank/DDBJ databases">
        <authorList>
            <person name="Heng Y.C."/>
            <person name="Lim A.C.H."/>
            <person name="Lee J.K.Y."/>
            <person name="Kittelmann S."/>
        </authorList>
    </citation>
    <scope>NUCLEOTIDE SEQUENCE [LARGE SCALE GENOMIC DNA]</scope>
    <source>
        <strain evidence="1 2">WILCCON 0269</strain>
    </source>
</reference>
<dbReference type="EMBL" id="JBJHZX010000055">
    <property type="protein sequence ID" value="MFL0198310.1"/>
    <property type="molecule type" value="Genomic_DNA"/>
</dbReference>
<protein>
    <submittedName>
        <fullName evidence="1">Uncharacterized protein</fullName>
    </submittedName>
</protein>
<accession>A0ABW8SQH6</accession>
<dbReference type="Proteomes" id="UP001623660">
    <property type="component" value="Unassembled WGS sequence"/>
</dbReference>
<comment type="caution">
    <text evidence="1">The sequence shown here is derived from an EMBL/GenBank/DDBJ whole genome shotgun (WGS) entry which is preliminary data.</text>
</comment>
<proteinExistence type="predicted"/>
<name>A0ABW8SQH6_9CLOT</name>
<dbReference type="RefSeq" id="WP_406794421.1">
    <property type="nucleotide sequence ID" value="NZ_JBJHZX010000055.1"/>
</dbReference>